<dbReference type="RefSeq" id="WP_311333220.1">
    <property type="nucleotide sequence ID" value="NZ_JAVRHZ010000005.1"/>
</dbReference>
<reference evidence="1 2" key="1">
    <citation type="submission" date="2023-09" db="EMBL/GenBank/DDBJ databases">
        <authorList>
            <person name="Rey-Velasco X."/>
        </authorList>
    </citation>
    <scope>NUCLEOTIDE SEQUENCE [LARGE SCALE GENOMIC DNA]</scope>
    <source>
        <strain evidence="1 2">W242</strain>
    </source>
</reference>
<keyword evidence="1" id="KW-0808">Transferase</keyword>
<keyword evidence="1" id="KW-0418">Kinase</keyword>
<comment type="caution">
    <text evidence="1">The sequence shown here is derived from an EMBL/GenBank/DDBJ whole genome shotgun (WGS) entry which is preliminary data.</text>
</comment>
<dbReference type="InterPro" id="IPR047765">
    <property type="entry name" value="GHMP_GYDIA-like"/>
</dbReference>
<proteinExistence type="predicted"/>
<dbReference type="InterPro" id="IPR014721">
    <property type="entry name" value="Ribsml_uS5_D2-typ_fold_subgr"/>
</dbReference>
<dbReference type="EMBL" id="JAVRHZ010000005">
    <property type="protein sequence ID" value="MDT0556268.1"/>
    <property type="molecule type" value="Genomic_DNA"/>
</dbReference>
<organism evidence="1 2">
    <name type="scientific">Patiriisocius hiemis</name>
    <dbReference type="NCBI Taxonomy" id="3075604"/>
    <lineage>
        <taxon>Bacteria</taxon>
        <taxon>Pseudomonadati</taxon>
        <taxon>Bacteroidota</taxon>
        <taxon>Flavobacteriia</taxon>
        <taxon>Flavobacteriales</taxon>
        <taxon>Flavobacteriaceae</taxon>
        <taxon>Patiriisocius</taxon>
    </lineage>
</organism>
<dbReference type="NCBIfam" id="NF040656">
    <property type="entry name" value="GHMP_GYDIA"/>
    <property type="match status" value="1"/>
</dbReference>
<keyword evidence="2" id="KW-1185">Reference proteome</keyword>
<gene>
    <name evidence="1" type="ORF">RM538_09645</name>
</gene>
<dbReference type="Proteomes" id="UP001254488">
    <property type="component" value="Unassembled WGS sequence"/>
</dbReference>
<name>A0ABU2YDK8_9FLAO</name>
<dbReference type="SUPFAM" id="SSF54211">
    <property type="entry name" value="Ribosomal protein S5 domain 2-like"/>
    <property type="match status" value="1"/>
</dbReference>
<dbReference type="InterPro" id="IPR020568">
    <property type="entry name" value="Ribosomal_Su5_D2-typ_SF"/>
</dbReference>
<accession>A0ABU2YDK8</accession>
<evidence type="ECO:0000313" key="1">
    <source>
        <dbReference type="EMBL" id="MDT0556268.1"/>
    </source>
</evidence>
<evidence type="ECO:0000313" key="2">
    <source>
        <dbReference type="Proteomes" id="UP001254488"/>
    </source>
</evidence>
<dbReference type="Gene3D" id="3.30.230.10">
    <property type="match status" value="1"/>
</dbReference>
<protein>
    <submittedName>
        <fullName evidence="1">GYDIA family GHMP kinase</fullName>
    </submittedName>
</protein>
<dbReference type="GO" id="GO:0016301">
    <property type="term" value="F:kinase activity"/>
    <property type="evidence" value="ECO:0007669"/>
    <property type="project" value="UniProtKB-KW"/>
</dbReference>
<sequence>MKQTFYSNGKLLLTGEYVVLDGATALAIPTKFGQSLTITHTNDKNIHWKSLTNENKVWYEEAFVIENLEYSSQTNLFSETLQKILHEAKKLNQRFLSESHGFTVETKLDFPRNWGLGTSSTLLNNIAQWAKVDAYELLEKSFGGSGYDIATAQHDYPVLYNNKRTPRAKKAHLPWEFTNNLFFVYLNKKQDSKEGIAHYKSQNIDPKTIEKVTDLTNKLLLCYDLPSFEKIITAHELLISKTIKQAKIKEKLFSDYPHIIKSLGAWGGDFVLVVGDKKNQDYFKNKGYKTIIPFSEMIIN</sequence>